<evidence type="ECO:0000313" key="1">
    <source>
        <dbReference type="EMBL" id="XBS49569.1"/>
    </source>
</evidence>
<sequence>MFSEYEEAITRNLEDSHNFQFYNWDELMKLYLQWVEDEETSEQRTVMLNISLRKDLSSISVEVMTSSTYAEEDHNPYVSGTSPVPKTEEEYFQTSTVQEPLFTYEFYKYLIGKFKKMRINS</sequence>
<name>A0AAU7PI47_9CAUD</name>
<accession>A0AAU7PI47</accession>
<dbReference type="EMBL" id="PP777464">
    <property type="protein sequence ID" value="XBS49569.1"/>
    <property type="molecule type" value="Genomic_DNA"/>
</dbReference>
<organism evidence="1">
    <name type="scientific">Escherichia phage fEgEco12</name>
    <dbReference type="NCBI Taxonomy" id="3158837"/>
    <lineage>
        <taxon>Viruses</taxon>
        <taxon>Duplodnaviria</taxon>
        <taxon>Heunggongvirae</taxon>
        <taxon>Uroviricota</taxon>
        <taxon>Caudoviricetes</taxon>
    </lineage>
</organism>
<protein>
    <submittedName>
        <fullName evidence="1">Uncharacterized protein</fullName>
    </submittedName>
</protein>
<proteinExistence type="predicted"/>
<reference evidence="1" key="1">
    <citation type="submission" date="2024-05" db="EMBL/GenBank/DDBJ databases">
        <authorList>
            <person name="Badawy S."/>
            <person name="Skurnik M."/>
        </authorList>
    </citation>
    <scope>NUCLEOTIDE SEQUENCE</scope>
</reference>